<keyword evidence="3" id="KW-1185">Reference proteome</keyword>
<dbReference type="Proteomes" id="UP001497453">
    <property type="component" value="Chromosome 2"/>
</dbReference>
<accession>A0ABP1CW57</accession>
<proteinExistence type="predicted"/>
<organism evidence="2 3">
    <name type="scientific">Somion occarium</name>
    <dbReference type="NCBI Taxonomy" id="3059160"/>
    <lineage>
        <taxon>Eukaryota</taxon>
        <taxon>Fungi</taxon>
        <taxon>Dikarya</taxon>
        <taxon>Basidiomycota</taxon>
        <taxon>Agaricomycotina</taxon>
        <taxon>Agaricomycetes</taxon>
        <taxon>Polyporales</taxon>
        <taxon>Cerrenaceae</taxon>
        <taxon>Somion</taxon>
    </lineage>
</organism>
<feature type="compositionally biased region" description="Basic and acidic residues" evidence="1">
    <location>
        <begin position="199"/>
        <end position="209"/>
    </location>
</feature>
<feature type="compositionally biased region" description="Polar residues" evidence="1">
    <location>
        <begin position="285"/>
        <end position="299"/>
    </location>
</feature>
<protein>
    <submittedName>
        <fullName evidence="2">Uncharacterized protein</fullName>
    </submittedName>
</protein>
<feature type="compositionally biased region" description="Polar residues" evidence="1">
    <location>
        <begin position="250"/>
        <end position="263"/>
    </location>
</feature>
<feature type="region of interest" description="Disordered" evidence="1">
    <location>
        <begin position="22"/>
        <end position="385"/>
    </location>
</feature>
<sequence length="385" mass="41501">MLSRQALRLPRSPFATCIASNLRSIGTQPGKNDRAGNPYKSDQAGDPLHQQLKASKEKAENPEETTPLDAAASGHQPRHKAAREEPGGNPEGVGFVDQVGSQSSTANRTKDSDVRGGRPNEHERVGGQENITPPSFVDAVKNKLGMKTTSGEDKQNRGGGEGVTGTGKPRFDTAKRTLWTSAVNRAAASDRTTQGQAPDKSREPKERTNAEQNPHLTHKSSSAKDSGKGNAAEEPTLPSHKFNDRKSKKSPTAQQTRSFSSSARVREDEPKHTAESYFKDVDQALPSSSKTHQVDSSATGAKVQHAQEPLTGGFSRSGVGSQEYETMDRKHPYDVPPSSGPDAEQKLRYGGEPNLNSKENQNRNSHSDEGPEGASKAGRKPERRS</sequence>
<evidence type="ECO:0000256" key="1">
    <source>
        <dbReference type="SAM" id="MobiDB-lite"/>
    </source>
</evidence>
<evidence type="ECO:0000313" key="3">
    <source>
        <dbReference type="Proteomes" id="UP001497453"/>
    </source>
</evidence>
<reference evidence="3" key="1">
    <citation type="submission" date="2024-04" db="EMBL/GenBank/DDBJ databases">
        <authorList>
            <person name="Shaw F."/>
            <person name="Minotto A."/>
        </authorList>
    </citation>
    <scope>NUCLEOTIDE SEQUENCE [LARGE SCALE GENOMIC DNA]</scope>
</reference>
<evidence type="ECO:0000313" key="2">
    <source>
        <dbReference type="EMBL" id="CAL1699903.1"/>
    </source>
</evidence>
<dbReference type="EMBL" id="OZ037945">
    <property type="protein sequence ID" value="CAL1699903.1"/>
    <property type="molecule type" value="Genomic_DNA"/>
</dbReference>
<feature type="compositionally biased region" description="Basic and acidic residues" evidence="1">
    <location>
        <begin position="264"/>
        <end position="282"/>
    </location>
</feature>
<feature type="compositionally biased region" description="Basic and acidic residues" evidence="1">
    <location>
        <begin position="108"/>
        <end position="126"/>
    </location>
</feature>
<gene>
    <name evidence="2" type="ORF">GFSPODELE1_LOCUS2903</name>
</gene>
<name>A0ABP1CW57_9APHY</name>
<feature type="compositionally biased region" description="Polar residues" evidence="1">
    <location>
        <begin position="354"/>
        <end position="364"/>
    </location>
</feature>
<feature type="compositionally biased region" description="Polar residues" evidence="1">
    <location>
        <begin position="210"/>
        <end position="224"/>
    </location>
</feature>